<evidence type="ECO:0000313" key="2">
    <source>
        <dbReference type="Proteomes" id="UP000582837"/>
    </source>
</evidence>
<dbReference type="EMBL" id="JACHIA010000002">
    <property type="protein sequence ID" value="MBB6069380.1"/>
    <property type="molecule type" value="Genomic_DNA"/>
</dbReference>
<sequence length="150" mass="16344">MAENKDVVIHAGREHYRAEVLAGGKRVVVDEPLEVGGKDAGPTPYDLLLGSIGACTAMTLRMYADRKGWPLESVVVRLRQARKYDADCAECVSAPVGVHQVERELELEGDLTDEQRARLTELADRCPIKQTLERGLHVIAAPEPADAAVS</sequence>
<accession>A0A841GQP3</accession>
<dbReference type="PANTHER" id="PTHR39624:SF2">
    <property type="entry name" value="OSMC-LIKE PROTEIN"/>
    <property type="match status" value="1"/>
</dbReference>
<reference evidence="1 2" key="1">
    <citation type="submission" date="2020-08" db="EMBL/GenBank/DDBJ databases">
        <title>Genomic Encyclopedia of Type Strains, Phase IV (KMG-IV): sequencing the most valuable type-strain genomes for metagenomic binning, comparative biology and taxonomic classification.</title>
        <authorList>
            <person name="Goeker M."/>
        </authorList>
    </citation>
    <scope>NUCLEOTIDE SEQUENCE [LARGE SCALE GENOMIC DNA]</scope>
    <source>
        <strain evidence="1 2">DSM 29007</strain>
    </source>
</reference>
<dbReference type="RefSeq" id="WP_170037783.1">
    <property type="nucleotide sequence ID" value="NZ_JABDTL010000002.1"/>
</dbReference>
<dbReference type="SUPFAM" id="SSF82784">
    <property type="entry name" value="OsmC-like"/>
    <property type="match status" value="1"/>
</dbReference>
<gene>
    <name evidence="1" type="ORF">HNQ61_000995</name>
</gene>
<dbReference type="InterPro" id="IPR003718">
    <property type="entry name" value="OsmC/Ohr_fam"/>
</dbReference>
<dbReference type="PANTHER" id="PTHR39624">
    <property type="entry name" value="PROTEIN INVOLVED IN RIMO-MEDIATED BETA-METHYLTHIOLATION OF RIBOSOMAL PROTEIN S12 YCAO"/>
    <property type="match status" value="1"/>
</dbReference>
<dbReference type="InterPro" id="IPR036102">
    <property type="entry name" value="OsmC/Ohrsf"/>
</dbReference>
<proteinExistence type="predicted"/>
<dbReference type="Pfam" id="PF02566">
    <property type="entry name" value="OsmC"/>
    <property type="match status" value="1"/>
</dbReference>
<dbReference type="Gene3D" id="3.30.300.20">
    <property type="match status" value="1"/>
</dbReference>
<protein>
    <submittedName>
        <fullName evidence="1">Putative redox protein</fullName>
    </submittedName>
</protein>
<evidence type="ECO:0000313" key="1">
    <source>
        <dbReference type="EMBL" id="MBB6069380.1"/>
    </source>
</evidence>
<name>A0A841GQP3_9BACT</name>
<organism evidence="1 2">
    <name type="scientific">Longimicrobium terrae</name>
    <dbReference type="NCBI Taxonomy" id="1639882"/>
    <lineage>
        <taxon>Bacteria</taxon>
        <taxon>Pseudomonadati</taxon>
        <taxon>Gemmatimonadota</taxon>
        <taxon>Longimicrobiia</taxon>
        <taxon>Longimicrobiales</taxon>
        <taxon>Longimicrobiaceae</taxon>
        <taxon>Longimicrobium</taxon>
    </lineage>
</organism>
<dbReference type="AlphaFoldDB" id="A0A841GQP3"/>
<dbReference type="InterPro" id="IPR015946">
    <property type="entry name" value="KH_dom-like_a/b"/>
</dbReference>
<comment type="caution">
    <text evidence="1">The sequence shown here is derived from an EMBL/GenBank/DDBJ whole genome shotgun (WGS) entry which is preliminary data.</text>
</comment>
<dbReference type="Proteomes" id="UP000582837">
    <property type="component" value="Unassembled WGS sequence"/>
</dbReference>
<keyword evidence="2" id="KW-1185">Reference proteome</keyword>